<evidence type="ECO:0000256" key="3">
    <source>
        <dbReference type="ARBA" id="ARBA00022475"/>
    </source>
</evidence>
<evidence type="ECO:0000256" key="4">
    <source>
        <dbReference type="ARBA" id="ARBA00022692"/>
    </source>
</evidence>
<feature type="transmembrane region" description="Helical" evidence="7">
    <location>
        <begin position="262"/>
        <end position="281"/>
    </location>
</feature>
<feature type="transmembrane region" description="Helical" evidence="7">
    <location>
        <begin position="9"/>
        <end position="34"/>
    </location>
</feature>
<dbReference type="PANTHER" id="PTHR43744">
    <property type="entry name" value="ABC TRANSPORTER PERMEASE PROTEIN MG189-RELATED-RELATED"/>
    <property type="match status" value="1"/>
</dbReference>
<dbReference type="EMBL" id="JAJEPR010000016">
    <property type="protein sequence ID" value="MCC2190246.1"/>
    <property type="molecule type" value="Genomic_DNA"/>
</dbReference>
<reference evidence="9 10" key="1">
    <citation type="submission" date="2021-10" db="EMBL/GenBank/DDBJ databases">
        <title>Anaerobic single-cell dispensing facilitates the cultivation of human gut bacteria.</title>
        <authorList>
            <person name="Afrizal A."/>
        </authorList>
    </citation>
    <scope>NUCLEOTIDE SEQUENCE [LARGE SCALE GENOMIC DNA]</scope>
    <source>
        <strain evidence="9 10">CLA-AA-H277</strain>
    </source>
</reference>
<accession>A0AAE3DTF3</accession>
<proteinExistence type="inferred from homology"/>
<keyword evidence="5 7" id="KW-1133">Transmembrane helix</keyword>
<dbReference type="InterPro" id="IPR000515">
    <property type="entry name" value="MetI-like"/>
</dbReference>
<evidence type="ECO:0000313" key="10">
    <source>
        <dbReference type="Proteomes" id="UP001197875"/>
    </source>
</evidence>
<evidence type="ECO:0000256" key="7">
    <source>
        <dbReference type="RuleBase" id="RU363032"/>
    </source>
</evidence>
<feature type="domain" description="ABC transmembrane type-1" evidence="8">
    <location>
        <begin position="71"/>
        <end position="281"/>
    </location>
</feature>
<dbReference type="GO" id="GO:0055085">
    <property type="term" value="P:transmembrane transport"/>
    <property type="evidence" value="ECO:0007669"/>
    <property type="project" value="InterPro"/>
</dbReference>
<dbReference type="Gene3D" id="1.10.3720.10">
    <property type="entry name" value="MetI-like"/>
    <property type="match status" value="1"/>
</dbReference>
<comment type="similarity">
    <text evidence="7">Belongs to the binding-protein-dependent transport system permease family.</text>
</comment>
<dbReference type="GO" id="GO:0005886">
    <property type="term" value="C:plasma membrane"/>
    <property type="evidence" value="ECO:0007669"/>
    <property type="project" value="UniProtKB-SubCell"/>
</dbReference>
<comment type="caution">
    <text evidence="9">The sequence shown here is derived from an EMBL/GenBank/DDBJ whole genome shotgun (WGS) entry which is preliminary data.</text>
</comment>
<dbReference type="PANTHER" id="PTHR43744:SF9">
    <property type="entry name" value="POLYGALACTURONAN_RHAMNOGALACTURONAN TRANSPORT SYSTEM PERMEASE PROTEIN YTCP"/>
    <property type="match status" value="1"/>
</dbReference>
<evidence type="ECO:0000256" key="6">
    <source>
        <dbReference type="ARBA" id="ARBA00023136"/>
    </source>
</evidence>
<dbReference type="RefSeq" id="WP_227615377.1">
    <property type="nucleotide sequence ID" value="NZ_JAJEPR010000016.1"/>
</dbReference>
<feature type="transmembrane region" description="Helical" evidence="7">
    <location>
        <begin position="70"/>
        <end position="94"/>
    </location>
</feature>
<dbReference type="PROSITE" id="PS50928">
    <property type="entry name" value="ABC_TM1"/>
    <property type="match status" value="1"/>
</dbReference>
<evidence type="ECO:0000256" key="5">
    <source>
        <dbReference type="ARBA" id="ARBA00022989"/>
    </source>
</evidence>
<evidence type="ECO:0000313" key="9">
    <source>
        <dbReference type="EMBL" id="MCC2190246.1"/>
    </source>
</evidence>
<sequence length="296" mass="32992">MKESSKWNLLANAVMILFAALALLPFILLIIASFTDNQWATVNGFSFWPAKWSLEAYNYIASSWKSIGHAYLMTVVVTVLGTLLSLCVTTGFAYALSDTTLPGHRLLNFMCVFTMLFSGGIVASYYTWSQIFHIRNTMWALIFPGLMMNAFNVILVKNYFRFSIPASLIEAARIDGAGEIKIFFQIVLPLSTPILATIGLMTGLLYWNDWNNGLYYLSQRGGSDYYTIQILLNQINENVQYLAKNASQMGITGIGTLPTTTVRMAIAVVGILPVLVIYPFLQKYFVKGITMGAVKE</sequence>
<protein>
    <submittedName>
        <fullName evidence="9">Carbohydrate ABC transporter permease</fullName>
    </submittedName>
</protein>
<keyword evidence="2 7" id="KW-0813">Transport</keyword>
<dbReference type="Pfam" id="PF00528">
    <property type="entry name" value="BPD_transp_1"/>
    <property type="match status" value="1"/>
</dbReference>
<evidence type="ECO:0000259" key="8">
    <source>
        <dbReference type="PROSITE" id="PS50928"/>
    </source>
</evidence>
<name>A0AAE3DTF3_9FIRM</name>
<dbReference type="CDD" id="cd06261">
    <property type="entry name" value="TM_PBP2"/>
    <property type="match status" value="1"/>
</dbReference>
<feature type="transmembrane region" description="Helical" evidence="7">
    <location>
        <begin position="106"/>
        <end position="126"/>
    </location>
</feature>
<dbReference type="AlphaFoldDB" id="A0AAE3DTF3"/>
<keyword evidence="4 7" id="KW-0812">Transmembrane</keyword>
<evidence type="ECO:0000256" key="1">
    <source>
        <dbReference type="ARBA" id="ARBA00004651"/>
    </source>
</evidence>
<comment type="subcellular location">
    <subcellularLocation>
        <location evidence="1 7">Cell membrane</location>
        <topology evidence="1 7">Multi-pass membrane protein</topology>
    </subcellularLocation>
</comment>
<gene>
    <name evidence="9" type="ORF">LKD71_10580</name>
</gene>
<dbReference type="InterPro" id="IPR035906">
    <property type="entry name" value="MetI-like_sf"/>
</dbReference>
<evidence type="ECO:0000256" key="2">
    <source>
        <dbReference type="ARBA" id="ARBA00022448"/>
    </source>
</evidence>
<keyword evidence="6 7" id="KW-0472">Membrane</keyword>
<keyword evidence="10" id="KW-1185">Reference proteome</keyword>
<dbReference type="SUPFAM" id="SSF161098">
    <property type="entry name" value="MetI-like"/>
    <property type="match status" value="1"/>
</dbReference>
<dbReference type="Proteomes" id="UP001197875">
    <property type="component" value="Unassembled WGS sequence"/>
</dbReference>
<feature type="transmembrane region" description="Helical" evidence="7">
    <location>
        <begin position="182"/>
        <end position="207"/>
    </location>
</feature>
<organism evidence="9 10">
    <name type="scientific">Fusicatenibacter faecihominis</name>
    <dbReference type="NCBI Taxonomy" id="2881276"/>
    <lineage>
        <taxon>Bacteria</taxon>
        <taxon>Bacillati</taxon>
        <taxon>Bacillota</taxon>
        <taxon>Clostridia</taxon>
        <taxon>Lachnospirales</taxon>
        <taxon>Lachnospiraceae</taxon>
        <taxon>Fusicatenibacter</taxon>
    </lineage>
</organism>
<keyword evidence="3" id="KW-1003">Cell membrane</keyword>
<feature type="transmembrane region" description="Helical" evidence="7">
    <location>
        <begin position="138"/>
        <end position="156"/>
    </location>
</feature>